<keyword evidence="3" id="KW-1185">Reference proteome</keyword>
<reference evidence="2 3" key="1">
    <citation type="submission" date="2020-08" db="EMBL/GenBank/DDBJ databases">
        <title>Genomic Encyclopedia of Type Strains, Phase IV (KMG-IV): sequencing the most valuable type-strain genomes for metagenomic binning, comparative biology and taxonomic classification.</title>
        <authorList>
            <person name="Goeker M."/>
        </authorList>
    </citation>
    <scope>NUCLEOTIDE SEQUENCE [LARGE SCALE GENOMIC DNA]</scope>
    <source>
        <strain evidence="2 3">DSM 29007</strain>
    </source>
</reference>
<comment type="caution">
    <text evidence="2">The sequence shown here is derived from an EMBL/GenBank/DDBJ whole genome shotgun (WGS) entry which is preliminary data.</text>
</comment>
<sequence>MNAPGDHISHQPSHAARSMRWRTWLHRAIAAVLLLVLPPVLITLGVWAGWRMSGGEEACFRELDLDTPGLVCTESLVIFLSQLFIGGFHLLIVVPALFWIARQDRKTVSRSLARRVETGVGALTMALWMMCLAGSLFHLSIGIAVGRWAPFATDALIGILLLRAFPARHAPPTAVAL</sequence>
<dbReference type="EMBL" id="JACHIA010000007">
    <property type="protein sequence ID" value="MBB6071173.1"/>
    <property type="molecule type" value="Genomic_DNA"/>
</dbReference>
<protein>
    <submittedName>
        <fullName evidence="2">Uncharacterized protein</fullName>
    </submittedName>
</protein>
<dbReference type="RefSeq" id="WP_170033835.1">
    <property type="nucleotide sequence ID" value="NZ_JACHIA010000007.1"/>
</dbReference>
<keyword evidence="1" id="KW-0472">Membrane</keyword>
<keyword evidence="1" id="KW-0812">Transmembrane</keyword>
<organism evidence="2 3">
    <name type="scientific">Longimicrobium terrae</name>
    <dbReference type="NCBI Taxonomy" id="1639882"/>
    <lineage>
        <taxon>Bacteria</taxon>
        <taxon>Pseudomonadati</taxon>
        <taxon>Gemmatimonadota</taxon>
        <taxon>Longimicrobiia</taxon>
        <taxon>Longimicrobiales</taxon>
        <taxon>Longimicrobiaceae</taxon>
        <taxon>Longimicrobium</taxon>
    </lineage>
</organism>
<evidence type="ECO:0000313" key="2">
    <source>
        <dbReference type="EMBL" id="MBB6071173.1"/>
    </source>
</evidence>
<keyword evidence="1" id="KW-1133">Transmembrane helix</keyword>
<evidence type="ECO:0000256" key="1">
    <source>
        <dbReference type="SAM" id="Phobius"/>
    </source>
</evidence>
<name>A0A841GZI8_9BACT</name>
<dbReference type="Proteomes" id="UP000582837">
    <property type="component" value="Unassembled WGS sequence"/>
</dbReference>
<dbReference type="AlphaFoldDB" id="A0A841GZI8"/>
<feature type="transmembrane region" description="Helical" evidence="1">
    <location>
        <begin position="28"/>
        <end position="50"/>
    </location>
</feature>
<evidence type="ECO:0000313" key="3">
    <source>
        <dbReference type="Proteomes" id="UP000582837"/>
    </source>
</evidence>
<accession>A0A841GZI8</accession>
<proteinExistence type="predicted"/>
<gene>
    <name evidence="2" type="ORF">HNQ61_002797</name>
</gene>
<feature type="transmembrane region" description="Helical" evidence="1">
    <location>
        <begin position="120"/>
        <end position="141"/>
    </location>
</feature>
<feature type="transmembrane region" description="Helical" evidence="1">
    <location>
        <begin position="76"/>
        <end position="100"/>
    </location>
</feature>